<keyword evidence="7" id="KW-1185">Reference proteome</keyword>
<dbReference type="RefSeq" id="XP_062757582.1">
    <property type="nucleotide sequence ID" value="XM_062897902.1"/>
</dbReference>
<proteinExistence type="predicted"/>
<dbReference type="GO" id="GO:0003824">
    <property type="term" value="F:catalytic activity"/>
    <property type="evidence" value="ECO:0007669"/>
    <property type="project" value="InterPro"/>
</dbReference>
<feature type="compositionally biased region" description="Basic and acidic residues" evidence="3">
    <location>
        <begin position="283"/>
        <end position="297"/>
    </location>
</feature>
<dbReference type="InterPro" id="IPR007111">
    <property type="entry name" value="NACHT_NTPase"/>
</dbReference>
<feature type="compositionally biased region" description="Basic and acidic residues" evidence="3">
    <location>
        <begin position="386"/>
        <end position="408"/>
    </location>
</feature>
<dbReference type="InterPro" id="IPR027417">
    <property type="entry name" value="P-loop_NTPase"/>
</dbReference>
<feature type="repeat" description="ANK" evidence="2">
    <location>
        <begin position="1504"/>
        <end position="1536"/>
    </location>
</feature>
<dbReference type="Gene3D" id="3.40.50.1580">
    <property type="entry name" value="Nucleoside phosphorylase domain"/>
    <property type="match status" value="1"/>
</dbReference>
<dbReference type="InterPro" id="IPR053137">
    <property type="entry name" value="NLR-like"/>
</dbReference>
<dbReference type="Pfam" id="PF08325">
    <property type="entry name" value="WLM"/>
    <property type="match status" value="1"/>
</dbReference>
<evidence type="ECO:0000313" key="7">
    <source>
        <dbReference type="Proteomes" id="UP001273209"/>
    </source>
</evidence>
<dbReference type="EMBL" id="JAWRVG010000010">
    <property type="protein sequence ID" value="KAK4077899.1"/>
    <property type="molecule type" value="Genomic_DNA"/>
</dbReference>
<comment type="caution">
    <text evidence="6">The sequence shown here is derived from an EMBL/GenBank/DDBJ whole genome shotgun (WGS) entry which is preliminary data.</text>
</comment>
<reference evidence="6" key="1">
    <citation type="submission" date="2023-11" db="EMBL/GenBank/DDBJ databases">
        <title>The genome sequences of three competitors of mushroom-forming fungi.</title>
        <authorList>
            <person name="Beijen E."/>
            <person name="Ohm R.A."/>
        </authorList>
    </citation>
    <scope>NUCLEOTIDE SEQUENCE</scope>
    <source>
        <strain evidence="6">CBS 100526</strain>
    </source>
</reference>
<dbReference type="PROSITE" id="PS50837">
    <property type="entry name" value="NACHT"/>
    <property type="match status" value="1"/>
</dbReference>
<evidence type="ECO:0000259" key="4">
    <source>
        <dbReference type="PROSITE" id="PS50837"/>
    </source>
</evidence>
<feature type="compositionally biased region" description="Polar residues" evidence="3">
    <location>
        <begin position="409"/>
        <end position="436"/>
    </location>
</feature>
<name>A0AAE1IF90_9HYPO</name>
<gene>
    <name evidence="6" type="ORF">Triagg1_3593</name>
</gene>
<dbReference type="InterPro" id="IPR056884">
    <property type="entry name" value="NPHP3-like_N"/>
</dbReference>
<dbReference type="PROSITE" id="PS51397">
    <property type="entry name" value="WLM"/>
    <property type="match status" value="1"/>
</dbReference>
<dbReference type="InterPro" id="IPR013536">
    <property type="entry name" value="WLM_dom"/>
</dbReference>
<dbReference type="GeneID" id="87917807"/>
<dbReference type="PANTHER" id="PTHR46082">
    <property type="entry name" value="ATP/GTP-BINDING PROTEIN-RELATED"/>
    <property type="match status" value="1"/>
</dbReference>
<feature type="repeat" description="ANK" evidence="2">
    <location>
        <begin position="1438"/>
        <end position="1470"/>
    </location>
</feature>
<dbReference type="SUPFAM" id="SSF53167">
    <property type="entry name" value="Purine and uridine phosphorylases"/>
    <property type="match status" value="1"/>
</dbReference>
<feature type="domain" description="NACHT" evidence="4">
    <location>
        <begin position="918"/>
        <end position="1063"/>
    </location>
</feature>
<feature type="domain" description="WLM" evidence="5">
    <location>
        <begin position="10"/>
        <end position="247"/>
    </location>
</feature>
<evidence type="ECO:0000259" key="5">
    <source>
        <dbReference type="PROSITE" id="PS51397"/>
    </source>
</evidence>
<feature type="compositionally biased region" description="Basic and acidic residues" evidence="3">
    <location>
        <begin position="344"/>
        <end position="360"/>
    </location>
</feature>
<dbReference type="SMART" id="SM00248">
    <property type="entry name" value="ANK"/>
    <property type="match status" value="9"/>
</dbReference>
<evidence type="ECO:0000256" key="1">
    <source>
        <dbReference type="ARBA" id="ARBA00022737"/>
    </source>
</evidence>
<dbReference type="PROSITE" id="PS50088">
    <property type="entry name" value="ANK_REPEAT"/>
    <property type="match status" value="6"/>
</dbReference>
<protein>
    <recommendedName>
        <fullName evidence="8">NACHT domain-containing protein</fullName>
    </recommendedName>
</protein>
<dbReference type="Pfam" id="PF00023">
    <property type="entry name" value="Ank"/>
    <property type="match status" value="1"/>
</dbReference>
<dbReference type="Gene3D" id="3.40.50.300">
    <property type="entry name" value="P-loop containing nucleotide triphosphate hydrolases"/>
    <property type="match status" value="1"/>
</dbReference>
<keyword evidence="1" id="KW-0677">Repeat</keyword>
<feature type="repeat" description="ANK" evidence="2">
    <location>
        <begin position="1606"/>
        <end position="1635"/>
    </location>
</feature>
<dbReference type="InterPro" id="IPR002110">
    <property type="entry name" value="Ankyrin_rpt"/>
</dbReference>
<sequence>MPIGIQRLNAKTSQPNPHIVFIKPLKGRDEKVAQDFLERIAAQCLPVMRKHHIHVMSLEEFPPNREFVGRNFNAGEVIQLVLKSPGSGRWLPFNYVQMVMMHELAHCAQMNHSRAFWAVRNQYAAQMQELWAEGYKGDGLWGRGATLGTGEWEKNSVLADEVLPEHLCGGTYRSRGRKRKAKPVLTYQERKEKRILKKFGKNGVALGADEEEKVKLEKGKRVLAKPRVAGSLRGRELRAAAALARFEQSKEDAKKEEENEDTKNWDVDGGSSDYEEGNGDAKAAVDVDGSRMVDRQGGDMVKVCEDEDPNDADARNELDQLHGLFGRQKIKQDPDGETLNLRSSGKDQQHAKQVVKREETGLSIKPEAADDGHSSIRLSSIPHVKPKNDGPTKSGSDKDSPSTDERRQQSISTATKPTSSKAPSDTTTTAEASSYVRNVRKRPAPIAHAGLAVRERGVYWYGPRHWSENTPNMPIMSADRQEPVASMSDAEHGMAPLQLSDPRQYTVGIITALDKELAAAMAVLDEKHRKPQKFKKHPKDTNTYTWGKIGEHNIVIASLAAGSYGTVSAATTASSMISSLPHIRFGLMVGIGAGVPRLEDKIDIRLGDVVVSQPTGTSPGVVQYDLGKLKKDGKFERVGHLSAPPEVLLKGLQALKAEHLIEDSQIPTILEDMVQRYPKMREPGEDGTSGFVHQGRANDRLFMASSFHIDIPTTDSTASDRDSACAHCDSTQEIKRKDRSSKPAIHYGVIASGNLVIKDGVSRDEILQRLEEKCICFEMEAAGLMNNFPCLVIRGVCDYADTHKNDRWQNYAAATAAAFAKELLNTIDGEDVESTPPIEEAIQHLSQEVAQMAESSRQTHAVVQTLETSHHLQKLRRWLSPPNPSENYNNGIKHRYGDSGQWFLQSEEYSLWKSRPNSFLWLQGIPGCGKTVLSATIVKDLEDNNVKNVLYFFFDFTNRDKRLFDKALGSLVLQLYCKNENTQKPLDSLYDSCGKGITQPSADQLFATFRNMLQHGGEIHVILDALDECQTRKEHPTGGLLTSIETLATSQQTNIHLLVTARPEQDIASSIESWARGQDIIPVQSGRVADDIVAYVNARVQSDKSPLKRWRCRPEVQHEIETRLSKKANGMFRWVTCQLDALENCLDYPTLQKALNSLPMTLDETYARILTNLPREHEHHTRRLLQFLAYSERPLTIKEAVDAMAVDTTNSPRFDPSNRMPVPKEIISYCSSLVVLTVKTTIKAQGNEEAIQELQLAHLSVKDYLLSHRVPQSFAKDFDEAAARASIAQVCLAYLLELDKSFPVEELRRSYWLAQYSARYWMDHAVVVESSSKEVCALIAEFLSCEGAQMTCYGLYNPDPWKNHEFQPRRYDISLALYFASLGGSCFSVRLLLEKDANVHYQFGQCRTALNAAICNGHDKIVRMLLEKNAGISIRRGDYANALQAAAGDGYDKIVRILLDHGANVNARGGLYGTALVAASYRGHDKIVQILLDNHANVDAQCKHRRFALYGASYRGHAKIVQMLLDNNANVNAKDSYYGNALHGAAEGGHDKIAQMLLDNNINVNARGKWRSNVLYVASERGHVRVVQLLLDNNFNVNTQGGFYGNPLQVASYKGRDQIVQMLLDKGADVNAQGGFYDNALYAASDNKRDEVVQMLLDKGANVNARGGKYGTALNAAQSRGYHNIAQMLRDKGARTESEETD</sequence>
<evidence type="ECO:0000256" key="3">
    <source>
        <dbReference type="SAM" id="MobiDB-lite"/>
    </source>
</evidence>
<dbReference type="GO" id="GO:0009116">
    <property type="term" value="P:nucleoside metabolic process"/>
    <property type="evidence" value="ECO:0007669"/>
    <property type="project" value="InterPro"/>
</dbReference>
<dbReference type="Pfam" id="PF24883">
    <property type="entry name" value="NPHP3_N"/>
    <property type="match status" value="1"/>
</dbReference>
<evidence type="ECO:0008006" key="8">
    <source>
        <dbReference type="Google" id="ProtNLM"/>
    </source>
</evidence>
<dbReference type="SUPFAM" id="SSF48403">
    <property type="entry name" value="Ankyrin repeat"/>
    <property type="match status" value="1"/>
</dbReference>
<feature type="repeat" description="ANK" evidence="2">
    <location>
        <begin position="1537"/>
        <end position="1569"/>
    </location>
</feature>
<accession>A0AAE1IF90</accession>
<feature type="region of interest" description="Disordered" evidence="3">
    <location>
        <begin position="246"/>
        <end position="436"/>
    </location>
</feature>
<evidence type="ECO:0000313" key="6">
    <source>
        <dbReference type="EMBL" id="KAK4077899.1"/>
    </source>
</evidence>
<dbReference type="Gene3D" id="3.30.2010.10">
    <property type="entry name" value="Metalloproteases ('zincins'), catalytic domain"/>
    <property type="match status" value="1"/>
</dbReference>
<dbReference type="Proteomes" id="UP001273209">
    <property type="component" value="Unassembled WGS sequence"/>
</dbReference>
<dbReference type="PANTHER" id="PTHR46082:SF11">
    <property type="entry name" value="AAA+ ATPASE DOMAIN-CONTAINING PROTEIN-RELATED"/>
    <property type="match status" value="1"/>
</dbReference>
<dbReference type="Pfam" id="PF12796">
    <property type="entry name" value="Ank_2"/>
    <property type="match status" value="3"/>
</dbReference>
<organism evidence="6 7">
    <name type="scientific">Trichoderma aggressivum f. europaeum</name>
    <dbReference type="NCBI Taxonomy" id="173218"/>
    <lineage>
        <taxon>Eukaryota</taxon>
        <taxon>Fungi</taxon>
        <taxon>Dikarya</taxon>
        <taxon>Ascomycota</taxon>
        <taxon>Pezizomycotina</taxon>
        <taxon>Sordariomycetes</taxon>
        <taxon>Hypocreomycetidae</taxon>
        <taxon>Hypocreales</taxon>
        <taxon>Hypocreaceae</taxon>
        <taxon>Trichoderma</taxon>
    </lineage>
</organism>
<dbReference type="SUPFAM" id="SSF52540">
    <property type="entry name" value="P-loop containing nucleoside triphosphate hydrolases"/>
    <property type="match status" value="1"/>
</dbReference>
<dbReference type="InterPro" id="IPR035994">
    <property type="entry name" value="Nucleoside_phosphorylase_sf"/>
</dbReference>
<dbReference type="PROSITE" id="PS50297">
    <property type="entry name" value="ANK_REP_REGION"/>
    <property type="match status" value="3"/>
</dbReference>
<feature type="compositionally biased region" description="Basic and acidic residues" evidence="3">
    <location>
        <begin position="247"/>
        <end position="266"/>
    </location>
</feature>
<feature type="repeat" description="ANK" evidence="2">
    <location>
        <begin position="1405"/>
        <end position="1437"/>
    </location>
</feature>
<keyword evidence="2" id="KW-0040">ANK repeat</keyword>
<evidence type="ECO:0000256" key="2">
    <source>
        <dbReference type="PROSITE-ProRule" id="PRU00023"/>
    </source>
</evidence>
<dbReference type="InterPro" id="IPR036770">
    <property type="entry name" value="Ankyrin_rpt-contain_sf"/>
</dbReference>
<feature type="repeat" description="ANK" evidence="2">
    <location>
        <begin position="1636"/>
        <end position="1668"/>
    </location>
</feature>
<dbReference type="Gene3D" id="1.25.40.20">
    <property type="entry name" value="Ankyrin repeat-containing domain"/>
    <property type="match status" value="1"/>
</dbReference>